<keyword evidence="3 5" id="KW-0418">Kinase</keyword>
<gene>
    <name evidence="5" type="ORF">GT409_02280</name>
</gene>
<dbReference type="SUPFAM" id="SSF53613">
    <property type="entry name" value="Ribokinase-like"/>
    <property type="match status" value="1"/>
</dbReference>
<dbReference type="PANTHER" id="PTHR43320">
    <property type="entry name" value="SUGAR KINASE"/>
    <property type="match status" value="1"/>
</dbReference>
<organism evidence="5 6">
    <name type="scientific">Tichowtungia aerotolerans</name>
    <dbReference type="NCBI Taxonomy" id="2697043"/>
    <lineage>
        <taxon>Bacteria</taxon>
        <taxon>Pseudomonadati</taxon>
        <taxon>Kiritimatiellota</taxon>
        <taxon>Tichowtungiia</taxon>
        <taxon>Tichowtungiales</taxon>
        <taxon>Tichowtungiaceae</taxon>
        <taxon>Tichowtungia</taxon>
    </lineage>
</organism>
<dbReference type="Gene3D" id="3.40.1190.20">
    <property type="match status" value="1"/>
</dbReference>
<dbReference type="GO" id="GO:0016301">
    <property type="term" value="F:kinase activity"/>
    <property type="evidence" value="ECO:0007669"/>
    <property type="project" value="UniProtKB-KW"/>
</dbReference>
<dbReference type="PANTHER" id="PTHR43320:SF2">
    <property type="entry name" value="2-DEHYDRO-3-DEOXYGLUCONOKINASE_2-DEHYDRO-3-DEOXYGALACTONOKINASE"/>
    <property type="match status" value="1"/>
</dbReference>
<keyword evidence="2" id="KW-0808">Transferase</keyword>
<evidence type="ECO:0000313" key="6">
    <source>
        <dbReference type="Proteomes" id="UP000464954"/>
    </source>
</evidence>
<dbReference type="KEGG" id="taer:GT409_02280"/>
<evidence type="ECO:0000313" key="5">
    <source>
        <dbReference type="EMBL" id="QHI70858.1"/>
    </source>
</evidence>
<evidence type="ECO:0000259" key="4">
    <source>
        <dbReference type="Pfam" id="PF00294"/>
    </source>
</evidence>
<reference evidence="5 6" key="1">
    <citation type="submission" date="2020-01" db="EMBL/GenBank/DDBJ databases">
        <title>Ponticoccus aerotolerans gen. nov., sp. nov., an anaerobic bacterium and proposal of Ponticoccusceae fam. nov., Ponticoccusles ord. nov. and Ponticoccuse classis nov. in the phylum Kiritimatiellaeota.</title>
        <authorList>
            <person name="Zhou L.Y."/>
            <person name="Du Z.J."/>
        </authorList>
    </citation>
    <scope>NUCLEOTIDE SEQUENCE [LARGE SCALE GENOMIC DNA]</scope>
    <source>
        <strain evidence="5 6">S-5007</strain>
    </source>
</reference>
<dbReference type="Pfam" id="PF00294">
    <property type="entry name" value="PfkB"/>
    <property type="match status" value="1"/>
</dbReference>
<feature type="domain" description="Carbohydrate kinase PfkB" evidence="4">
    <location>
        <begin position="5"/>
        <end position="336"/>
    </location>
</feature>
<name>A0A6P1MFR3_9BACT</name>
<dbReference type="CDD" id="cd01166">
    <property type="entry name" value="KdgK"/>
    <property type="match status" value="1"/>
</dbReference>
<dbReference type="InterPro" id="IPR029056">
    <property type="entry name" value="Ribokinase-like"/>
</dbReference>
<comment type="similarity">
    <text evidence="1">Belongs to the carbohydrate kinase PfkB family.</text>
</comment>
<evidence type="ECO:0000256" key="2">
    <source>
        <dbReference type="ARBA" id="ARBA00022679"/>
    </source>
</evidence>
<dbReference type="AlphaFoldDB" id="A0A6P1MFR3"/>
<sequence length="364" mass="39043">MKTGKVVTFGEVMCRFCPPDHLCFEQVAPGPWEMTFGGAESSVAASIARFGGSSEFVTALPEHAVATSCIRQLKSFGVATDHIHRSSSSRMGTYFVERGANQRASQVIYDRIPSAFSEIGPEQFDWTEIFDGASWFHTTGITLALSEGAARAAICAARAAKEAGATVSVDLNFRGKLWNWKPGFSAEELAQEVMPQIMEYTDVVIGNEEDAHKTLGIQAAGTDVNSGTLNLDGFVSVSETIMQRFPNIGKVATTLRESISASHNNWGAVLLERDADPVLSPLRDGTYTPYEIRDIVDRVGGGDAFAGALIYALNSGEFLCAQDALDFAVAASCLAHSISGDFNFATRSSVEQLVSGDASGRVKR</sequence>
<evidence type="ECO:0000256" key="1">
    <source>
        <dbReference type="ARBA" id="ARBA00010688"/>
    </source>
</evidence>
<accession>A0A6P1MFR3</accession>
<evidence type="ECO:0000256" key="3">
    <source>
        <dbReference type="ARBA" id="ARBA00022777"/>
    </source>
</evidence>
<dbReference type="Proteomes" id="UP000464954">
    <property type="component" value="Chromosome"/>
</dbReference>
<dbReference type="EMBL" id="CP047593">
    <property type="protein sequence ID" value="QHI70858.1"/>
    <property type="molecule type" value="Genomic_DNA"/>
</dbReference>
<protein>
    <submittedName>
        <fullName evidence="5">Sugar kinase</fullName>
    </submittedName>
</protein>
<proteinExistence type="inferred from homology"/>
<dbReference type="InterPro" id="IPR052700">
    <property type="entry name" value="Carb_kinase_PfkB-like"/>
</dbReference>
<keyword evidence="6" id="KW-1185">Reference proteome</keyword>
<dbReference type="InterPro" id="IPR011611">
    <property type="entry name" value="PfkB_dom"/>
</dbReference>